<name>A0A565CW77_9BRAS</name>
<comment type="caution">
    <text evidence="12">The sequence shown here is derived from an EMBL/GenBank/DDBJ whole genome shotgun (WGS) entry which is preliminary data.</text>
</comment>
<dbReference type="FunFam" id="3.80.10.10:FF:000129">
    <property type="entry name" value="Leucine-rich repeat receptor-like kinase"/>
    <property type="match status" value="1"/>
</dbReference>
<dbReference type="OrthoDB" id="1111916at2759"/>
<dbReference type="InterPro" id="IPR032675">
    <property type="entry name" value="LRR_dom_sf"/>
</dbReference>
<keyword evidence="4" id="KW-0732">Signal</keyword>
<dbReference type="EMBL" id="CABITT030000008">
    <property type="protein sequence ID" value="VVB17791.1"/>
    <property type="molecule type" value="Genomic_DNA"/>
</dbReference>
<keyword evidence="6 10" id="KW-1133">Transmembrane helix</keyword>
<dbReference type="SUPFAM" id="SSF52047">
    <property type="entry name" value="RNI-like"/>
    <property type="match status" value="1"/>
</dbReference>
<evidence type="ECO:0000313" key="12">
    <source>
        <dbReference type="EMBL" id="VVB17791.1"/>
    </source>
</evidence>
<evidence type="ECO:0000256" key="8">
    <source>
        <dbReference type="ARBA" id="ARBA00023170"/>
    </source>
</evidence>
<dbReference type="Pfam" id="PF13855">
    <property type="entry name" value="LRR_8"/>
    <property type="match status" value="1"/>
</dbReference>
<dbReference type="InterPro" id="IPR052422">
    <property type="entry name" value="Auxin_Ser/Thr_Kinase"/>
</dbReference>
<protein>
    <recommendedName>
        <fullName evidence="11">Leucine-rich repeat-containing N-terminal plant-type domain-containing protein</fullName>
    </recommendedName>
</protein>
<dbReference type="AlphaFoldDB" id="A0A565CW77"/>
<feature type="domain" description="Leucine-rich repeat-containing N-terminal plant-type" evidence="11">
    <location>
        <begin position="238"/>
        <end position="274"/>
    </location>
</feature>
<dbReference type="InterPro" id="IPR001611">
    <property type="entry name" value="Leu-rich_rpt"/>
</dbReference>
<evidence type="ECO:0000256" key="6">
    <source>
        <dbReference type="ARBA" id="ARBA00022989"/>
    </source>
</evidence>
<keyword evidence="7 10" id="KW-0472">Membrane</keyword>
<organism evidence="12 13">
    <name type="scientific">Arabis nemorensis</name>
    <dbReference type="NCBI Taxonomy" id="586526"/>
    <lineage>
        <taxon>Eukaryota</taxon>
        <taxon>Viridiplantae</taxon>
        <taxon>Streptophyta</taxon>
        <taxon>Embryophyta</taxon>
        <taxon>Tracheophyta</taxon>
        <taxon>Spermatophyta</taxon>
        <taxon>Magnoliopsida</taxon>
        <taxon>eudicotyledons</taxon>
        <taxon>Gunneridae</taxon>
        <taxon>Pentapetalae</taxon>
        <taxon>rosids</taxon>
        <taxon>malvids</taxon>
        <taxon>Brassicales</taxon>
        <taxon>Brassicaceae</taxon>
        <taxon>Arabideae</taxon>
        <taxon>Arabis</taxon>
    </lineage>
</organism>
<dbReference type="SMART" id="SM00369">
    <property type="entry name" value="LRR_TYP"/>
    <property type="match status" value="5"/>
</dbReference>
<evidence type="ECO:0000259" key="11">
    <source>
        <dbReference type="Pfam" id="PF08263"/>
    </source>
</evidence>
<evidence type="ECO:0000256" key="10">
    <source>
        <dbReference type="SAM" id="Phobius"/>
    </source>
</evidence>
<evidence type="ECO:0000256" key="2">
    <source>
        <dbReference type="ARBA" id="ARBA00022614"/>
    </source>
</evidence>
<keyword evidence="8" id="KW-0675">Receptor</keyword>
<feature type="transmembrane region" description="Helical" evidence="10">
    <location>
        <begin position="353"/>
        <end position="375"/>
    </location>
</feature>
<dbReference type="InterPro" id="IPR003591">
    <property type="entry name" value="Leu-rich_rpt_typical-subtyp"/>
</dbReference>
<evidence type="ECO:0000256" key="1">
    <source>
        <dbReference type="ARBA" id="ARBA00004167"/>
    </source>
</evidence>
<reference evidence="12" key="1">
    <citation type="submission" date="2019-07" db="EMBL/GenBank/DDBJ databases">
        <authorList>
            <person name="Dittberner H."/>
        </authorList>
    </citation>
    <scope>NUCLEOTIDE SEQUENCE [LARGE SCALE GENOMIC DNA]</scope>
</reference>
<dbReference type="Proteomes" id="UP000489600">
    <property type="component" value="Unassembled WGS sequence"/>
</dbReference>
<comment type="subcellular location">
    <subcellularLocation>
        <location evidence="1">Membrane</location>
        <topology evidence="1">Single-pass membrane protein</topology>
    </subcellularLocation>
</comment>
<keyword evidence="9" id="KW-0325">Glycoprotein</keyword>
<keyword evidence="5" id="KW-0677">Repeat</keyword>
<evidence type="ECO:0000313" key="13">
    <source>
        <dbReference type="Proteomes" id="UP000489600"/>
    </source>
</evidence>
<evidence type="ECO:0000256" key="3">
    <source>
        <dbReference type="ARBA" id="ARBA00022692"/>
    </source>
</evidence>
<evidence type="ECO:0000256" key="9">
    <source>
        <dbReference type="ARBA" id="ARBA00023180"/>
    </source>
</evidence>
<gene>
    <name evidence="12" type="ORF">ANE_LOCUS28235</name>
</gene>
<dbReference type="PANTHER" id="PTHR47986:SF34">
    <property type="entry name" value="RECEPTOR-LIKE KINASE TMK2"/>
    <property type="match status" value="1"/>
</dbReference>
<dbReference type="Pfam" id="PF00560">
    <property type="entry name" value="LRR_1"/>
    <property type="match status" value="1"/>
</dbReference>
<dbReference type="Pfam" id="PF08263">
    <property type="entry name" value="LRRNT_2"/>
    <property type="match status" value="1"/>
</dbReference>
<accession>A0A565CW77</accession>
<dbReference type="InterPro" id="IPR013210">
    <property type="entry name" value="LRR_N_plant-typ"/>
</dbReference>
<proteinExistence type="predicted"/>
<keyword evidence="3 10" id="KW-0812">Transmembrane</keyword>
<evidence type="ECO:0000256" key="4">
    <source>
        <dbReference type="ARBA" id="ARBA00022729"/>
    </source>
</evidence>
<dbReference type="Gene3D" id="3.80.10.10">
    <property type="entry name" value="Ribonuclease Inhibitor"/>
    <property type="match status" value="2"/>
</dbReference>
<dbReference type="CDD" id="cd12087">
    <property type="entry name" value="TM_EGFR-like"/>
    <property type="match status" value="1"/>
</dbReference>
<keyword evidence="2" id="KW-0433">Leucine-rich repeat</keyword>
<sequence>MGNNLTGKIPSLAGLKSLEKVFVNDNGFTSIDADFFTGLNSLQFVNLDNNPLRPWKIPFSLTNATSLAVFSAAICNLSGKIPDFNWRVTFPNLTALELSGNSLVGELPMSFAGSSVQILMLNGQNLSGSISVLTKMLVLTEVCLQENRFSGTMPDFSGRLTSLKLFNVRGNRLTGIVPYSLIGLKSLTDVALGDNLLQGPIPRFVAKGIRFDGRGLNSFCVDINSFCLDSCFTCDMRVNALLLIVEAFGYPVIFAESWKGNDPCNGMWVGVTCTGADITVINFKGMGLTGTISPYFAHLKALKVINLSHNNLSGTIPQELTELRKLKALDVSYNQLSGLVPDFRPNVVDTRKIVASVIGSLFGLLLIGFAIFLLIKKKKQYHKMHPQQHSGDQDALKITIGSLHNGKSESGRV</sequence>
<evidence type="ECO:0000256" key="7">
    <source>
        <dbReference type="ARBA" id="ARBA00023136"/>
    </source>
</evidence>
<dbReference type="PRINTS" id="PR00019">
    <property type="entry name" value="LEURICHRPT"/>
</dbReference>
<evidence type="ECO:0000256" key="5">
    <source>
        <dbReference type="ARBA" id="ARBA00022737"/>
    </source>
</evidence>
<dbReference type="GO" id="GO:0016020">
    <property type="term" value="C:membrane"/>
    <property type="evidence" value="ECO:0007669"/>
    <property type="project" value="UniProtKB-SubCell"/>
</dbReference>
<dbReference type="PANTHER" id="PTHR47986">
    <property type="entry name" value="OSJNBA0070M12.3 PROTEIN"/>
    <property type="match status" value="1"/>
</dbReference>
<keyword evidence="13" id="KW-1185">Reference proteome</keyword>